<organism evidence="5 6">
    <name type="scientific">Galliscardovia ingluviei</name>
    <dbReference type="NCBI Taxonomy" id="1769422"/>
    <lineage>
        <taxon>Bacteria</taxon>
        <taxon>Bacillati</taxon>
        <taxon>Actinomycetota</taxon>
        <taxon>Actinomycetes</taxon>
        <taxon>Bifidobacteriales</taxon>
        <taxon>Bifidobacteriaceae</taxon>
        <taxon>Galliscardovia</taxon>
    </lineage>
</organism>
<comment type="similarity">
    <text evidence="2">Belongs to the TlyA family.</text>
</comment>
<dbReference type="Gene3D" id="3.40.50.150">
    <property type="entry name" value="Vaccinia Virus protein VP39"/>
    <property type="match status" value="1"/>
</dbReference>
<dbReference type="NCBIfam" id="TIGR00478">
    <property type="entry name" value="tly"/>
    <property type="match status" value="1"/>
</dbReference>
<dbReference type="InterPro" id="IPR002877">
    <property type="entry name" value="RNA_MeTrfase_FtsJ_dom"/>
</dbReference>
<gene>
    <name evidence="5" type="ORF">GCM10007377_07560</name>
</gene>
<accession>A0A8J3ANX0</accession>
<dbReference type="InterPro" id="IPR036986">
    <property type="entry name" value="S4_RNA-bd_sf"/>
</dbReference>
<dbReference type="AlphaFoldDB" id="A0A8J3ANX0"/>
<dbReference type="GO" id="GO:0032259">
    <property type="term" value="P:methylation"/>
    <property type="evidence" value="ECO:0007669"/>
    <property type="project" value="InterPro"/>
</dbReference>
<dbReference type="SUPFAM" id="SSF55174">
    <property type="entry name" value="Alpha-L RNA-binding motif"/>
    <property type="match status" value="1"/>
</dbReference>
<evidence type="ECO:0000313" key="5">
    <source>
        <dbReference type="EMBL" id="GGI13758.1"/>
    </source>
</evidence>
<dbReference type="PIRSF" id="PIRSF005578">
    <property type="entry name" value="TlyA"/>
    <property type="match status" value="1"/>
</dbReference>
<comment type="caution">
    <text evidence="5">The sequence shown here is derived from an EMBL/GenBank/DDBJ whole genome shotgun (WGS) entry which is preliminary data.</text>
</comment>
<evidence type="ECO:0000256" key="2">
    <source>
        <dbReference type="ARBA" id="ARBA00029460"/>
    </source>
</evidence>
<keyword evidence="1 3" id="KW-0694">RNA-binding</keyword>
<dbReference type="Pfam" id="PF01728">
    <property type="entry name" value="FtsJ"/>
    <property type="match status" value="1"/>
</dbReference>
<keyword evidence="6" id="KW-1185">Reference proteome</keyword>
<dbReference type="InterPro" id="IPR029063">
    <property type="entry name" value="SAM-dependent_MTases_sf"/>
</dbReference>
<evidence type="ECO:0000259" key="4">
    <source>
        <dbReference type="SMART" id="SM00363"/>
    </source>
</evidence>
<evidence type="ECO:0000256" key="3">
    <source>
        <dbReference type="PROSITE-ProRule" id="PRU00182"/>
    </source>
</evidence>
<dbReference type="CDD" id="cd00165">
    <property type="entry name" value="S4"/>
    <property type="match status" value="1"/>
</dbReference>
<proteinExistence type="inferred from homology"/>
<reference evidence="5" key="1">
    <citation type="journal article" date="2014" name="Int. J. Syst. Evol. Microbiol.">
        <title>Complete genome sequence of Corynebacterium casei LMG S-19264T (=DSM 44701T), isolated from a smear-ripened cheese.</title>
        <authorList>
            <consortium name="US DOE Joint Genome Institute (JGI-PGF)"/>
            <person name="Walter F."/>
            <person name="Albersmeier A."/>
            <person name="Kalinowski J."/>
            <person name="Ruckert C."/>
        </authorList>
    </citation>
    <scope>NUCLEOTIDE SEQUENCE</scope>
    <source>
        <strain evidence="5">CCM 8606</strain>
    </source>
</reference>
<dbReference type="GO" id="GO:0008168">
    <property type="term" value="F:methyltransferase activity"/>
    <property type="evidence" value="ECO:0007669"/>
    <property type="project" value="InterPro"/>
</dbReference>
<dbReference type="SUPFAM" id="SSF53335">
    <property type="entry name" value="S-adenosyl-L-methionine-dependent methyltransferases"/>
    <property type="match status" value="1"/>
</dbReference>
<dbReference type="PROSITE" id="PS50889">
    <property type="entry name" value="S4"/>
    <property type="match status" value="1"/>
</dbReference>
<protein>
    <submittedName>
        <fullName evidence="5">TlyA family rRNA (Cytidine-2'-O)-methyltransferase</fullName>
    </submittedName>
</protein>
<dbReference type="Gene3D" id="3.10.290.10">
    <property type="entry name" value="RNA-binding S4 domain"/>
    <property type="match status" value="1"/>
</dbReference>
<dbReference type="EMBL" id="BMDH01000001">
    <property type="protein sequence ID" value="GGI13758.1"/>
    <property type="molecule type" value="Genomic_DNA"/>
</dbReference>
<dbReference type="PANTHER" id="PTHR32319:SF0">
    <property type="entry name" value="BACTERIAL HEMOLYSIN-LIKE PROTEIN"/>
    <property type="match status" value="1"/>
</dbReference>
<evidence type="ECO:0000256" key="1">
    <source>
        <dbReference type="ARBA" id="ARBA00022884"/>
    </source>
</evidence>
<sequence length="248" mass="27086">MRLDVALVERSLVPSRNKAQQYIPQGIVFVNGIAVTKRSYEVQDTDVIEVRSQDTQYVSRGAYKLLGALDAFTPMGFPNIAGKYCLDIGASTGGFTQVLLERGAAKVIALDVGHDQLAAVLKADARVVELSGMNIRSTTREDVPFAAQIVVSDVSFISLTYVIPHIADLVSDDAHALLLIKPQFEVGRAALDKHGIVTHEADRKRAVDTVCTCARQNGWVVEQIIDSPITGTHGNAEFLLWLRRSENN</sequence>
<dbReference type="InterPro" id="IPR004538">
    <property type="entry name" value="Hemolysin_A/TlyA"/>
</dbReference>
<dbReference type="InterPro" id="IPR002942">
    <property type="entry name" value="S4_RNA-bd"/>
</dbReference>
<dbReference type="RefSeq" id="WP_188354873.1">
    <property type="nucleotide sequence ID" value="NZ_BMDH01000001.1"/>
</dbReference>
<reference evidence="5" key="2">
    <citation type="submission" date="2020-09" db="EMBL/GenBank/DDBJ databases">
        <authorList>
            <person name="Sun Q."/>
            <person name="Sedlacek I."/>
        </authorList>
    </citation>
    <scope>NUCLEOTIDE SEQUENCE</scope>
    <source>
        <strain evidence="5">CCM 8606</strain>
    </source>
</reference>
<name>A0A8J3ANX0_9BIFI</name>
<dbReference type="Pfam" id="PF01479">
    <property type="entry name" value="S4"/>
    <property type="match status" value="1"/>
</dbReference>
<dbReference type="GO" id="GO:0003723">
    <property type="term" value="F:RNA binding"/>
    <property type="evidence" value="ECO:0007669"/>
    <property type="project" value="UniProtKB-KW"/>
</dbReference>
<evidence type="ECO:0000313" key="6">
    <source>
        <dbReference type="Proteomes" id="UP000619536"/>
    </source>
</evidence>
<dbReference type="CDD" id="cd02440">
    <property type="entry name" value="AdoMet_MTases"/>
    <property type="match status" value="1"/>
</dbReference>
<dbReference type="InterPro" id="IPR047048">
    <property type="entry name" value="TlyA"/>
</dbReference>
<feature type="domain" description="RNA-binding S4" evidence="4">
    <location>
        <begin position="1"/>
        <end position="66"/>
    </location>
</feature>
<dbReference type="SMART" id="SM00363">
    <property type="entry name" value="S4"/>
    <property type="match status" value="1"/>
</dbReference>
<dbReference type="PANTHER" id="PTHR32319">
    <property type="entry name" value="BACTERIAL HEMOLYSIN-LIKE PROTEIN"/>
    <property type="match status" value="1"/>
</dbReference>
<dbReference type="Proteomes" id="UP000619536">
    <property type="component" value="Unassembled WGS sequence"/>
</dbReference>